<proteinExistence type="inferred from homology"/>
<keyword evidence="4" id="KW-1185">Reference proteome</keyword>
<dbReference type="GO" id="GO:0008514">
    <property type="term" value="F:organic anion transmembrane transporter activity"/>
    <property type="evidence" value="ECO:0007669"/>
    <property type="project" value="InterPro"/>
</dbReference>
<sequence length="433" mass="45233">MSTSVIDSKLNKEAFKLAGIEMKFFIPMTIVVVGAMYMGALPKGMLGAFPLLMIMGAILNEIGNRTPIVKDYFGGGPIVAIFGAAAFISYGVIPESTAAIITSFMKGEGFLNFYIAALITGSILGMSRDLLIKASLRYLPVIVGGVACAILLTGVMGSVLGYGFTQAVFYIAVPIMGGGMGAGAVPLAQIFGDAMQKDPAELLSLMVPAVALGNAVAIVMGGLLNKLGKKRSELSGEGKLLKGAEVEVETEEEFIPLTAEVLGKGLLFATSFFIFGSVLAKFIALHPYALMILSVAAAKALGVIPREYEQCAAQWFGFIMKNFTPALLVGIGVAYTSLDAVISAFTPTYLILILTTLIGAVVGCAVVGHLFGFYAIEGAITAGLCMANMGGTGDVAVLSAANRMSLMPFAQISSRIGGAFMLILTTFLIRVFL</sequence>
<feature type="transmembrane region" description="Helical" evidence="2">
    <location>
        <begin position="44"/>
        <end position="60"/>
    </location>
</feature>
<keyword evidence="2" id="KW-0812">Transmembrane</keyword>
<keyword evidence="2" id="KW-1133">Transmembrane helix</keyword>
<keyword evidence="1" id="KW-0813">Transport</keyword>
<protein>
    <submittedName>
        <fullName evidence="3">Citrate:sodium symporter</fullName>
    </submittedName>
</protein>
<name>A0A9W6GNL4_9FUSO</name>
<comment type="similarity">
    <text evidence="1">Belongs to the 2-hydroxycarboxylate transporter (2-HCT) (TC 2.A.24) family.</text>
</comment>
<keyword evidence="1 2" id="KW-0472">Membrane</keyword>
<dbReference type="GO" id="GO:0005886">
    <property type="term" value="C:plasma membrane"/>
    <property type="evidence" value="ECO:0007669"/>
    <property type="project" value="UniProtKB-UniRule"/>
</dbReference>
<feature type="transmembrane region" description="Helical" evidence="2">
    <location>
        <begin position="324"/>
        <end position="342"/>
    </location>
</feature>
<dbReference type="AlphaFoldDB" id="A0A9W6GNL4"/>
<feature type="transmembrane region" description="Helical" evidence="2">
    <location>
        <begin position="168"/>
        <end position="190"/>
    </location>
</feature>
<feature type="transmembrane region" description="Helical" evidence="2">
    <location>
        <begin position="138"/>
        <end position="162"/>
    </location>
</feature>
<organism evidence="3 4">
    <name type="scientific">Propionigenium maris DSM 9537</name>
    <dbReference type="NCBI Taxonomy" id="1123000"/>
    <lineage>
        <taxon>Bacteria</taxon>
        <taxon>Fusobacteriati</taxon>
        <taxon>Fusobacteriota</taxon>
        <taxon>Fusobacteriia</taxon>
        <taxon>Fusobacteriales</taxon>
        <taxon>Fusobacteriaceae</taxon>
        <taxon>Propionigenium</taxon>
    </lineage>
</organism>
<dbReference type="Pfam" id="PF03390">
    <property type="entry name" value="2HCT"/>
    <property type="match status" value="1"/>
</dbReference>
<evidence type="ECO:0000313" key="3">
    <source>
        <dbReference type="EMBL" id="GLI58344.1"/>
    </source>
</evidence>
<accession>A0A9W6GNL4</accession>
<dbReference type="Proteomes" id="UP001144471">
    <property type="component" value="Unassembled WGS sequence"/>
</dbReference>
<evidence type="ECO:0000256" key="1">
    <source>
        <dbReference type="PIRNR" id="PIRNR005348"/>
    </source>
</evidence>
<comment type="caution">
    <text evidence="3">The sequence shown here is derived from an EMBL/GenBank/DDBJ whole genome shotgun (WGS) entry which is preliminary data.</text>
</comment>
<evidence type="ECO:0000313" key="4">
    <source>
        <dbReference type="Proteomes" id="UP001144471"/>
    </source>
</evidence>
<dbReference type="PANTHER" id="PTHR40033:SF1">
    <property type="entry name" value="CITRATE-SODIUM SYMPORTER"/>
    <property type="match status" value="1"/>
</dbReference>
<feature type="transmembrane region" description="Helical" evidence="2">
    <location>
        <begin position="113"/>
        <end position="131"/>
    </location>
</feature>
<evidence type="ECO:0000256" key="2">
    <source>
        <dbReference type="SAM" id="Phobius"/>
    </source>
</evidence>
<keyword evidence="1" id="KW-0769">Symport</keyword>
<dbReference type="PIRSF" id="PIRSF005348">
    <property type="entry name" value="YxkH"/>
    <property type="match status" value="1"/>
</dbReference>
<dbReference type="RefSeq" id="WP_281838139.1">
    <property type="nucleotide sequence ID" value="NZ_BSDY01000049.1"/>
</dbReference>
<feature type="transmembrane region" description="Helical" evidence="2">
    <location>
        <begin position="349"/>
        <end position="374"/>
    </location>
</feature>
<dbReference type="PANTHER" id="PTHR40033">
    <property type="entry name" value="NA(+)-MALATE SYMPORTER"/>
    <property type="match status" value="1"/>
</dbReference>
<dbReference type="InterPro" id="IPR004679">
    <property type="entry name" value="2-OHcarboxylate_transport"/>
</dbReference>
<feature type="transmembrane region" description="Helical" evidence="2">
    <location>
        <begin position="380"/>
        <end position="400"/>
    </location>
</feature>
<dbReference type="EMBL" id="BSDY01000049">
    <property type="protein sequence ID" value="GLI58344.1"/>
    <property type="molecule type" value="Genomic_DNA"/>
</dbReference>
<reference evidence="3" key="1">
    <citation type="submission" date="2022-12" db="EMBL/GenBank/DDBJ databases">
        <title>Reference genome sequencing for broad-spectrum identification of bacterial and archaeal isolates by mass spectrometry.</title>
        <authorList>
            <person name="Sekiguchi Y."/>
            <person name="Tourlousse D.M."/>
        </authorList>
    </citation>
    <scope>NUCLEOTIDE SEQUENCE</scope>
    <source>
        <strain evidence="3">10succ1</strain>
    </source>
</reference>
<feature type="transmembrane region" description="Helical" evidence="2">
    <location>
        <begin position="202"/>
        <end position="224"/>
    </location>
</feature>
<gene>
    <name evidence="3" type="ORF">PM10SUCC1_38580</name>
</gene>
<dbReference type="GO" id="GO:0015293">
    <property type="term" value="F:symporter activity"/>
    <property type="evidence" value="ECO:0007669"/>
    <property type="project" value="UniProtKB-UniRule"/>
</dbReference>
<feature type="transmembrane region" description="Helical" evidence="2">
    <location>
        <begin position="20"/>
        <end position="38"/>
    </location>
</feature>
<feature type="transmembrane region" description="Helical" evidence="2">
    <location>
        <begin position="72"/>
        <end position="93"/>
    </location>
</feature>
<feature type="transmembrane region" description="Helical" evidence="2">
    <location>
        <begin position="412"/>
        <end position="432"/>
    </location>
</feature>